<dbReference type="PANTHER" id="PTHR34039">
    <property type="entry name" value="UPF0102 PROTEIN YRAN"/>
    <property type="match status" value="1"/>
</dbReference>
<dbReference type="NCBIfam" id="TIGR00252">
    <property type="entry name" value="YraN family protein"/>
    <property type="match status" value="1"/>
</dbReference>
<sequence length="119" mass="13768">MRPKAQGHFGEEIASKWIEKKLKMKIIARNYRSPFGEIDLIAQKGDAFVFFEVKLRTSTQMGNPEESVNSLKQGRIRKTAIHFMMKKGINPENTTFSFWIVAIQKQGKDYNIRCIPDAF</sequence>
<gene>
    <name evidence="3" type="ORF">QBE54_06325</name>
</gene>
<dbReference type="CDD" id="cd20736">
    <property type="entry name" value="PoNe_Nuclease"/>
    <property type="match status" value="1"/>
</dbReference>
<dbReference type="SUPFAM" id="SSF52980">
    <property type="entry name" value="Restriction endonuclease-like"/>
    <property type="match status" value="1"/>
</dbReference>
<comment type="similarity">
    <text evidence="1 2">Belongs to the UPF0102 family.</text>
</comment>
<dbReference type="RefSeq" id="WP_369017363.1">
    <property type="nucleotide sequence ID" value="NZ_CP121689.1"/>
</dbReference>
<keyword evidence="4" id="KW-1185">Reference proteome</keyword>
<protein>
    <recommendedName>
        <fullName evidence="2">UPF0102 protein QBE54_06325</fullName>
    </recommendedName>
</protein>
<name>A0ABZ2Y8M1_9BACT</name>
<dbReference type="Pfam" id="PF02021">
    <property type="entry name" value="UPF0102"/>
    <property type="match status" value="1"/>
</dbReference>
<evidence type="ECO:0000313" key="4">
    <source>
        <dbReference type="Proteomes" id="UP001461341"/>
    </source>
</evidence>
<reference evidence="3 4" key="1">
    <citation type="submission" date="2023-03" db="EMBL/GenBank/DDBJ databases">
        <title>Novel Species.</title>
        <authorList>
            <person name="Ma S."/>
        </authorList>
    </citation>
    <scope>NUCLEOTIDE SEQUENCE [LARGE SCALE GENOMIC DNA]</scope>
    <source>
        <strain evidence="3 4">B11</strain>
    </source>
</reference>
<accession>A0ABZ2Y8M1</accession>
<dbReference type="EMBL" id="CP121689">
    <property type="protein sequence ID" value="WZL75217.1"/>
    <property type="molecule type" value="Genomic_DNA"/>
</dbReference>
<dbReference type="InterPro" id="IPR011335">
    <property type="entry name" value="Restrct_endonuc-II-like"/>
</dbReference>
<dbReference type="Gene3D" id="3.40.1350.10">
    <property type="match status" value="1"/>
</dbReference>
<dbReference type="InterPro" id="IPR011856">
    <property type="entry name" value="tRNA_endonuc-like_dom_sf"/>
</dbReference>
<dbReference type="InterPro" id="IPR003509">
    <property type="entry name" value="UPF0102_YraN-like"/>
</dbReference>
<evidence type="ECO:0000256" key="1">
    <source>
        <dbReference type="ARBA" id="ARBA00006738"/>
    </source>
</evidence>
<dbReference type="Proteomes" id="UP001461341">
    <property type="component" value="Chromosome"/>
</dbReference>
<dbReference type="PANTHER" id="PTHR34039:SF1">
    <property type="entry name" value="UPF0102 PROTEIN YRAN"/>
    <property type="match status" value="1"/>
</dbReference>
<organism evidence="3 4">
    <name type="scientific">Thermatribacter velox</name>
    <dbReference type="NCBI Taxonomy" id="3039681"/>
    <lineage>
        <taxon>Bacteria</taxon>
        <taxon>Pseudomonadati</taxon>
        <taxon>Atribacterota</taxon>
        <taxon>Atribacteria</taxon>
        <taxon>Atribacterales</taxon>
        <taxon>Thermatribacteraceae</taxon>
        <taxon>Thermatribacter</taxon>
    </lineage>
</organism>
<dbReference type="NCBIfam" id="NF009150">
    <property type="entry name" value="PRK12497.1-3"/>
    <property type="match status" value="1"/>
</dbReference>
<evidence type="ECO:0000256" key="2">
    <source>
        <dbReference type="HAMAP-Rule" id="MF_00048"/>
    </source>
</evidence>
<dbReference type="HAMAP" id="MF_00048">
    <property type="entry name" value="UPF0102"/>
    <property type="match status" value="1"/>
</dbReference>
<proteinExistence type="inferred from homology"/>
<evidence type="ECO:0000313" key="3">
    <source>
        <dbReference type="EMBL" id="WZL75217.1"/>
    </source>
</evidence>